<dbReference type="AlphaFoldDB" id="A0A2A9NA24"/>
<evidence type="ECO:0000313" key="1">
    <source>
        <dbReference type="EMBL" id="PFH44552.1"/>
    </source>
</evidence>
<protein>
    <submittedName>
        <fullName evidence="1">Uncharacterized protein</fullName>
    </submittedName>
</protein>
<accession>A0A2A9NA24</accession>
<dbReference type="Proteomes" id="UP000242287">
    <property type="component" value="Unassembled WGS sequence"/>
</dbReference>
<keyword evidence="2" id="KW-1185">Reference proteome</keyword>
<reference evidence="1 2" key="1">
    <citation type="submission" date="2014-02" db="EMBL/GenBank/DDBJ databases">
        <title>Transposable element dynamics among asymbiotic and ectomycorrhizal Amanita fungi.</title>
        <authorList>
            <consortium name="DOE Joint Genome Institute"/>
            <person name="Hess J."/>
            <person name="Skrede I."/>
            <person name="Wolfe B."/>
            <person name="LaButti K."/>
            <person name="Ohm R.A."/>
            <person name="Grigoriev I.V."/>
            <person name="Pringle A."/>
        </authorList>
    </citation>
    <scope>NUCLEOTIDE SEQUENCE [LARGE SCALE GENOMIC DNA]</scope>
    <source>
        <strain evidence="1 2">SKay4041</strain>
    </source>
</reference>
<name>A0A2A9NA24_9AGAR</name>
<dbReference type="EMBL" id="KZ303387">
    <property type="protein sequence ID" value="PFH44552.1"/>
    <property type="molecule type" value="Genomic_DNA"/>
</dbReference>
<sequence>MPSASFRPYPIMAHPHVGAHIRKKSSLVHAQRAFDPGSFSYPYPSPITEVTD</sequence>
<organism evidence="1 2">
    <name type="scientific">Amanita thiersii Skay4041</name>
    <dbReference type="NCBI Taxonomy" id="703135"/>
    <lineage>
        <taxon>Eukaryota</taxon>
        <taxon>Fungi</taxon>
        <taxon>Dikarya</taxon>
        <taxon>Basidiomycota</taxon>
        <taxon>Agaricomycotina</taxon>
        <taxon>Agaricomycetes</taxon>
        <taxon>Agaricomycetidae</taxon>
        <taxon>Agaricales</taxon>
        <taxon>Pluteineae</taxon>
        <taxon>Amanitaceae</taxon>
        <taxon>Amanita</taxon>
    </lineage>
</organism>
<evidence type="ECO:0000313" key="2">
    <source>
        <dbReference type="Proteomes" id="UP000242287"/>
    </source>
</evidence>
<proteinExistence type="predicted"/>
<gene>
    <name evidence="1" type="ORF">AMATHDRAFT_11542</name>
</gene>